<evidence type="ECO:0000313" key="3">
    <source>
        <dbReference type="Proteomes" id="UP000612893"/>
    </source>
</evidence>
<evidence type="ECO:0000256" key="1">
    <source>
        <dbReference type="SAM" id="Phobius"/>
    </source>
</evidence>
<reference evidence="2" key="1">
    <citation type="submission" date="2020-10" db="EMBL/GenBank/DDBJ databases">
        <title>Ca. Dormibacterota MAGs.</title>
        <authorList>
            <person name="Montgomery K."/>
        </authorList>
    </citation>
    <scope>NUCLEOTIDE SEQUENCE [LARGE SCALE GENOMIC DNA]</scope>
    <source>
        <strain evidence="2">SC8812_S17_10</strain>
    </source>
</reference>
<keyword evidence="1" id="KW-1133">Transmembrane helix</keyword>
<dbReference type="RefSeq" id="WP_338198846.1">
    <property type="nucleotide sequence ID" value="NZ_JAEKNR010000031.1"/>
</dbReference>
<sequence>MTDTGPDSAPRHTNSSRFKDIGLILLGGLLTLLSIAGMAGFIRHLALNGNCRSTGGVYLGRPCNSTDLFWIFVFIASIFAVQAGLFLLLLGSGVFRRLRWTRRRSWGWRQSDRP</sequence>
<accession>A0A934K7D0</accession>
<keyword evidence="1" id="KW-0472">Membrane</keyword>
<evidence type="ECO:0008006" key="4">
    <source>
        <dbReference type="Google" id="ProtNLM"/>
    </source>
</evidence>
<keyword evidence="3" id="KW-1185">Reference proteome</keyword>
<dbReference type="EMBL" id="JAEKNR010000031">
    <property type="protein sequence ID" value="MBJ7596978.1"/>
    <property type="molecule type" value="Genomic_DNA"/>
</dbReference>
<feature type="transmembrane region" description="Helical" evidence="1">
    <location>
        <begin position="21"/>
        <end position="42"/>
    </location>
</feature>
<protein>
    <recommendedName>
        <fullName evidence="4">Transmembrane protein</fullName>
    </recommendedName>
</protein>
<gene>
    <name evidence="2" type="ORF">JF922_02675</name>
</gene>
<name>A0A934K7D0_9BACT</name>
<keyword evidence="1" id="KW-0812">Transmembrane</keyword>
<organism evidence="2 3">
    <name type="scientific">Candidatus Nephthysia bennettiae</name>
    <dbReference type="NCBI Taxonomy" id="3127016"/>
    <lineage>
        <taxon>Bacteria</taxon>
        <taxon>Bacillati</taxon>
        <taxon>Candidatus Dormiibacterota</taxon>
        <taxon>Candidatus Dormibacteria</taxon>
        <taxon>Candidatus Dormibacterales</taxon>
        <taxon>Candidatus Dormibacteraceae</taxon>
        <taxon>Candidatus Nephthysia</taxon>
    </lineage>
</organism>
<feature type="transmembrane region" description="Helical" evidence="1">
    <location>
        <begin position="68"/>
        <end position="95"/>
    </location>
</feature>
<evidence type="ECO:0000313" key="2">
    <source>
        <dbReference type="EMBL" id="MBJ7596978.1"/>
    </source>
</evidence>
<proteinExistence type="predicted"/>
<dbReference type="AlphaFoldDB" id="A0A934K7D0"/>
<comment type="caution">
    <text evidence="2">The sequence shown here is derived from an EMBL/GenBank/DDBJ whole genome shotgun (WGS) entry which is preliminary data.</text>
</comment>
<dbReference type="Proteomes" id="UP000612893">
    <property type="component" value="Unassembled WGS sequence"/>
</dbReference>